<proteinExistence type="inferred from homology"/>
<keyword evidence="2" id="KW-0812">Transmembrane</keyword>
<dbReference type="OMA" id="IMQANYA"/>
<evidence type="ECO:0000256" key="2">
    <source>
        <dbReference type="ARBA" id="ARBA00022692"/>
    </source>
</evidence>
<name>A0A4W3H478_CALMI</name>
<feature type="region of interest" description="Disordered" evidence="6">
    <location>
        <begin position="661"/>
        <end position="735"/>
    </location>
</feature>
<organism evidence="9 10">
    <name type="scientific">Callorhinchus milii</name>
    <name type="common">Ghost shark</name>
    <dbReference type="NCBI Taxonomy" id="7868"/>
    <lineage>
        <taxon>Eukaryota</taxon>
        <taxon>Metazoa</taxon>
        <taxon>Chordata</taxon>
        <taxon>Craniata</taxon>
        <taxon>Vertebrata</taxon>
        <taxon>Chondrichthyes</taxon>
        <taxon>Holocephali</taxon>
        <taxon>Chimaeriformes</taxon>
        <taxon>Callorhinchidae</taxon>
        <taxon>Callorhinchus</taxon>
    </lineage>
</organism>
<dbReference type="Pfam" id="PF06789">
    <property type="entry name" value="MINAR1_C"/>
    <property type="match status" value="1"/>
</dbReference>
<feature type="domain" description="Major intrinsically disordered Notch2-binding receptor 1-like C-terminal" evidence="7">
    <location>
        <begin position="802"/>
        <end position="896"/>
    </location>
</feature>
<evidence type="ECO:0000256" key="5">
    <source>
        <dbReference type="ARBA" id="ARBA00037847"/>
    </source>
</evidence>
<reference evidence="10" key="3">
    <citation type="journal article" date="2014" name="Nature">
        <title>Elephant shark genome provides unique insights into gnathostome evolution.</title>
        <authorList>
            <consortium name="International Elephant Shark Genome Sequencing Consortium"/>
            <person name="Venkatesh B."/>
            <person name="Lee A.P."/>
            <person name="Ravi V."/>
            <person name="Maurya A.K."/>
            <person name="Lian M.M."/>
            <person name="Swann J.B."/>
            <person name="Ohta Y."/>
            <person name="Flajnik M.F."/>
            <person name="Sutoh Y."/>
            <person name="Kasahara M."/>
            <person name="Hoon S."/>
            <person name="Gangu V."/>
            <person name="Roy S.W."/>
            <person name="Irimia M."/>
            <person name="Korzh V."/>
            <person name="Kondrychyn I."/>
            <person name="Lim Z.W."/>
            <person name="Tay B.H."/>
            <person name="Tohari S."/>
            <person name="Kong K.W."/>
            <person name="Ho S."/>
            <person name="Lorente-Galdos B."/>
            <person name="Quilez J."/>
            <person name="Marques-Bonet T."/>
            <person name="Raney B.J."/>
            <person name="Ingham P.W."/>
            <person name="Tay A."/>
            <person name="Hillier L.W."/>
            <person name="Minx P."/>
            <person name="Boehm T."/>
            <person name="Wilson R.K."/>
            <person name="Brenner S."/>
            <person name="Warren W.C."/>
        </authorList>
    </citation>
    <scope>NUCLEOTIDE SEQUENCE [LARGE SCALE GENOMIC DNA]</scope>
</reference>
<evidence type="ECO:0000256" key="6">
    <source>
        <dbReference type="SAM" id="MobiDB-lite"/>
    </source>
</evidence>
<dbReference type="Proteomes" id="UP000314986">
    <property type="component" value="Unassembled WGS sequence"/>
</dbReference>
<accession>A0A4W3H478</accession>
<keyword evidence="3" id="KW-1133">Transmembrane helix</keyword>
<feature type="region of interest" description="Disordered" evidence="6">
    <location>
        <begin position="224"/>
        <end position="249"/>
    </location>
</feature>
<feature type="region of interest" description="Disordered" evidence="6">
    <location>
        <begin position="495"/>
        <end position="536"/>
    </location>
</feature>
<dbReference type="GO" id="GO:0032007">
    <property type="term" value="P:negative regulation of TOR signaling"/>
    <property type="evidence" value="ECO:0007669"/>
    <property type="project" value="TreeGrafter"/>
</dbReference>
<reference evidence="10" key="2">
    <citation type="journal article" date="2007" name="PLoS Biol.">
        <title>Survey sequencing and comparative analysis of the elephant shark (Callorhinchus milii) genome.</title>
        <authorList>
            <person name="Venkatesh B."/>
            <person name="Kirkness E.F."/>
            <person name="Loh Y.H."/>
            <person name="Halpern A.L."/>
            <person name="Lee A.P."/>
            <person name="Johnson J."/>
            <person name="Dandona N."/>
            <person name="Viswanathan L.D."/>
            <person name="Tay A."/>
            <person name="Venter J.C."/>
            <person name="Strausberg R.L."/>
            <person name="Brenner S."/>
        </authorList>
    </citation>
    <scope>NUCLEOTIDE SEQUENCE [LARGE SCALE GENOMIC DNA]</scope>
</reference>
<dbReference type="Pfam" id="PF22948">
    <property type="entry name" value="MINAR1_N"/>
    <property type="match status" value="1"/>
</dbReference>
<evidence type="ECO:0000256" key="1">
    <source>
        <dbReference type="ARBA" id="ARBA00006410"/>
    </source>
</evidence>
<dbReference type="InterPro" id="IPR039706">
    <property type="entry name" value="MINAR1-like"/>
</dbReference>
<keyword evidence="4" id="KW-0472">Membrane</keyword>
<protein>
    <submittedName>
        <fullName evidence="9">Membrane integral NOTCH2 associated receptor 1</fullName>
    </submittedName>
</protein>
<feature type="region of interest" description="Disordered" evidence="6">
    <location>
        <begin position="390"/>
        <end position="409"/>
    </location>
</feature>
<sequence>METAPEYSLFLIRILEELDANHSTVSYQDLCKLLCARFDLTHLAKLRSLLFYTACLDPNFPATLFKEKLRCTVDDQQSKKIMVAADIVTMFNLIQMNGGAAKEKLPHRRQHKVRRNESFESCRSDTEICRIRSMDYASKCSSVDRDECSDHSTSRTSTICTTSDCKDCQRLICTSDPNFFLEVRDEGLDGDKGRAASLDRLQRSPTFNCINPPPCVMQTTYFPMDPDQESLSDQDSLPRKTDRNGTFDSSDEPFIINPCLQSRTVFSDELQDLLPCVPKLIPIRKDSEDEYQGPHTRKNGPRFSSFFSNSFELPYSNPYCDSVRSTSQEKRYVKHESLDDLQGSTYFGPSTIAQEPRRFPGKPSKQSAWPVKSWSLNNEEVEDFDKSFFTGKANENSHGYQSGAKQQELVTGGRQRLGKELISTMDRAQPQSYQRPKGKSNLKQQADKPYGRQANEYSKPQADLVGQSSRENPRKLKDTSVNCISQILNFDHSSSVGTQTDQAARRKRKEAGSVGHGKYGEKVPLKQSDEEESEGLSDDISDIFRFLDDMSVSGSTGLLQSCYNSSGSLSRLPRSDCESTPERTPQLRVGPGASRKDLLDRARLAHDQPGGRPGDPGDEELKMSVCKLVLRIGEIERKLESLSGVRDEISQVLVKLNKLDEKIQEPQPPPPAPLTLDKFNSEGQAESHGHNHSSSPGNAQRQASETGVKAESACQRPSSDTSQSNSNSASASNSESLRIKALKKSLFVRRSSRSLTEENSNTESKIASISNSPHDWRAAGYANESVITLEESKARVQAECKDWHRKSRETDRRYVISQSHKPSKPAKDSLLIEQVFSPHVYPNSMKSHMKSNPLYTDLRLTELVEQKRPHPSWTIEEYNRHASDKAKLAALEIQVSNTSPFIVGSLGADSVVSISIWKSLLLSLFQIKASDNAGLTTTTMFIYIVPFTPDNVSERLIIPNNYY</sequence>
<keyword evidence="10" id="KW-1185">Reference proteome</keyword>
<feature type="compositionally biased region" description="Low complexity" evidence="6">
    <location>
        <begin position="718"/>
        <end position="735"/>
    </location>
</feature>
<feature type="compositionally biased region" description="Polar residues" evidence="6">
    <location>
        <begin position="393"/>
        <end position="409"/>
    </location>
</feature>
<feature type="compositionally biased region" description="Basic and acidic residues" evidence="6">
    <location>
        <begin position="236"/>
        <end position="245"/>
    </location>
</feature>
<reference evidence="9" key="5">
    <citation type="submission" date="2025-09" db="UniProtKB">
        <authorList>
            <consortium name="Ensembl"/>
        </authorList>
    </citation>
    <scope>IDENTIFICATION</scope>
</reference>
<dbReference type="InParanoid" id="A0A4W3H478"/>
<dbReference type="STRING" id="7868.ENSCMIP00000010516"/>
<comment type="similarity">
    <text evidence="1">Belongs to the MINAR family.</text>
</comment>
<dbReference type="GO" id="GO:0012505">
    <property type="term" value="C:endomembrane system"/>
    <property type="evidence" value="ECO:0007669"/>
    <property type="project" value="UniProtKB-SubCell"/>
</dbReference>
<dbReference type="InterPro" id="IPR009626">
    <property type="entry name" value="MINAR1-like_C"/>
</dbReference>
<dbReference type="GO" id="GO:0008285">
    <property type="term" value="P:negative regulation of cell population proliferation"/>
    <property type="evidence" value="ECO:0007669"/>
    <property type="project" value="TreeGrafter"/>
</dbReference>
<gene>
    <name evidence="9" type="primary">minar1</name>
</gene>
<feature type="region of interest" description="Disordered" evidence="6">
    <location>
        <begin position="425"/>
        <end position="476"/>
    </location>
</feature>
<evidence type="ECO:0000256" key="4">
    <source>
        <dbReference type="ARBA" id="ARBA00023136"/>
    </source>
</evidence>
<dbReference type="PANTHER" id="PTHR31530">
    <property type="entry name" value="MAJOR INTRINSICALLY DISORDERED NOTCH2-BINDING RECEPTOR 1 MINAR1 FAMILY MEMBER"/>
    <property type="match status" value="1"/>
</dbReference>
<dbReference type="GO" id="GO:0005886">
    <property type="term" value="C:plasma membrane"/>
    <property type="evidence" value="ECO:0007669"/>
    <property type="project" value="TreeGrafter"/>
</dbReference>
<evidence type="ECO:0000256" key="3">
    <source>
        <dbReference type="ARBA" id="ARBA00022989"/>
    </source>
</evidence>
<feature type="domain" description="MINAR1 N-terminal helical" evidence="8">
    <location>
        <begin position="6"/>
        <end position="100"/>
    </location>
</feature>
<evidence type="ECO:0000313" key="10">
    <source>
        <dbReference type="Proteomes" id="UP000314986"/>
    </source>
</evidence>
<feature type="region of interest" description="Disordered" evidence="6">
    <location>
        <begin position="565"/>
        <end position="596"/>
    </location>
</feature>
<evidence type="ECO:0000259" key="7">
    <source>
        <dbReference type="Pfam" id="PF06789"/>
    </source>
</evidence>
<feature type="compositionally biased region" description="Basic and acidic residues" evidence="6">
    <location>
        <begin position="518"/>
        <end position="528"/>
    </location>
</feature>
<reference evidence="10" key="1">
    <citation type="journal article" date="2006" name="Science">
        <title>Ancient noncoding elements conserved in the human genome.</title>
        <authorList>
            <person name="Venkatesh B."/>
            <person name="Kirkness E.F."/>
            <person name="Loh Y.H."/>
            <person name="Halpern A.L."/>
            <person name="Lee A.P."/>
            <person name="Johnson J."/>
            <person name="Dandona N."/>
            <person name="Viswanathan L.D."/>
            <person name="Tay A."/>
            <person name="Venter J.C."/>
            <person name="Strausberg R.L."/>
            <person name="Brenner S."/>
        </authorList>
    </citation>
    <scope>NUCLEOTIDE SEQUENCE [LARGE SCALE GENOMIC DNA]</scope>
</reference>
<evidence type="ECO:0000259" key="8">
    <source>
        <dbReference type="Pfam" id="PF22948"/>
    </source>
</evidence>
<dbReference type="InterPro" id="IPR055117">
    <property type="entry name" value="MINAR1_N"/>
</dbReference>
<evidence type="ECO:0000313" key="9">
    <source>
        <dbReference type="Ensembl" id="ENSCMIP00000010516.1"/>
    </source>
</evidence>
<comment type="subcellular location">
    <subcellularLocation>
        <location evidence="5">Endomembrane system</location>
        <topology evidence="5">Single-pass membrane protein</topology>
    </subcellularLocation>
</comment>
<dbReference type="PANTHER" id="PTHR31530:SF2">
    <property type="entry name" value="MAJOR INTRINSICALLY DISORDERED NOTCH2-BINDING RECEPTOR 1"/>
    <property type="match status" value="1"/>
</dbReference>
<dbReference type="Ensembl" id="ENSCMIT00000010789.1">
    <property type="protein sequence ID" value="ENSCMIP00000010516.1"/>
    <property type="gene ID" value="ENSCMIG00000005551.1"/>
</dbReference>
<dbReference type="AlphaFoldDB" id="A0A4W3H478"/>
<reference evidence="9" key="4">
    <citation type="submission" date="2025-08" db="UniProtKB">
        <authorList>
            <consortium name="Ensembl"/>
        </authorList>
    </citation>
    <scope>IDENTIFICATION</scope>
</reference>
<dbReference type="GeneTree" id="ENSGT00530000063851"/>